<dbReference type="AlphaFoldDB" id="A0A7X3MHH5"/>
<evidence type="ECO:0000313" key="2">
    <source>
        <dbReference type="EMBL" id="MXP76506.1"/>
    </source>
</evidence>
<dbReference type="Gene3D" id="1.10.287.1490">
    <property type="match status" value="1"/>
</dbReference>
<feature type="coiled-coil region" evidence="1">
    <location>
        <begin position="61"/>
        <end position="119"/>
    </location>
</feature>
<keyword evidence="1" id="KW-0175">Coiled coil</keyword>
<evidence type="ECO:0000256" key="1">
    <source>
        <dbReference type="SAM" id="Coils"/>
    </source>
</evidence>
<keyword evidence="3" id="KW-1185">Reference proteome</keyword>
<sequence length="215" mass="24676">MRGTVNDTYALKRLQRENEELKKSLESEKERCGLVRGLLASVDWRKSEGVIDVVEDVYKVMDELRQEVKGISGEVERIQEENKALKEANKTLKEANKSLKEQLHEKNRLEAILRDCKEKLFLLTKGQAWEKGISQDVLNRYMVSAEILCYAIEGNSVKDIIRKLSQGGGISVTTRRVNSVLSVKEDKDLLRVKAVFHQFPDAFRKHGISEEEMLE</sequence>
<accession>A0A7X3MHH5</accession>
<protein>
    <submittedName>
        <fullName evidence="2">Uncharacterized protein</fullName>
    </submittedName>
</protein>
<comment type="caution">
    <text evidence="2">The sequence shown here is derived from an EMBL/GenBank/DDBJ whole genome shotgun (WGS) entry which is preliminary data.</text>
</comment>
<dbReference type="RefSeq" id="WP_159751636.1">
    <property type="nucleotide sequence ID" value="NZ_WUQX01000001.1"/>
</dbReference>
<dbReference type="Proteomes" id="UP000460412">
    <property type="component" value="Unassembled WGS sequence"/>
</dbReference>
<evidence type="ECO:0000313" key="3">
    <source>
        <dbReference type="Proteomes" id="UP000460412"/>
    </source>
</evidence>
<organism evidence="2 3">
    <name type="scientific">Sporofaciens musculi</name>
    <dbReference type="NCBI Taxonomy" id="2681861"/>
    <lineage>
        <taxon>Bacteria</taxon>
        <taxon>Bacillati</taxon>
        <taxon>Bacillota</taxon>
        <taxon>Clostridia</taxon>
        <taxon>Lachnospirales</taxon>
        <taxon>Lachnospiraceae</taxon>
        <taxon>Sporofaciens</taxon>
    </lineage>
</organism>
<proteinExistence type="predicted"/>
<dbReference type="EMBL" id="WUQX01000001">
    <property type="protein sequence ID" value="MXP76506.1"/>
    <property type="molecule type" value="Genomic_DNA"/>
</dbReference>
<name>A0A7X3MHH5_9FIRM</name>
<gene>
    <name evidence="2" type="ORF">GN277_14215</name>
</gene>
<reference evidence="2 3" key="1">
    <citation type="submission" date="2019-12" db="EMBL/GenBank/DDBJ databases">
        <title>Sporaefaciens musculi gen. nov., sp. nov., a novel bacterium isolated from the caecum of an obese mouse.</title>
        <authorList>
            <person name="Rasmussen T.S."/>
            <person name="Streidl T."/>
            <person name="Hitch T.C.A."/>
            <person name="Wortmann E."/>
            <person name="Deptula P."/>
            <person name="Hansen M."/>
            <person name="Nielsen D.S."/>
            <person name="Clavel T."/>
            <person name="Vogensen F.K."/>
        </authorList>
    </citation>
    <scope>NUCLEOTIDE SEQUENCE [LARGE SCALE GENOMIC DNA]</scope>
    <source>
        <strain evidence="2 3">WCA-9-b2</strain>
    </source>
</reference>